<dbReference type="Proteomes" id="UP001216440">
    <property type="component" value="Chromosome"/>
</dbReference>
<dbReference type="NCBIfam" id="NF033518">
    <property type="entry name" value="transpos_IS607"/>
    <property type="match status" value="1"/>
</dbReference>
<dbReference type="SMART" id="SM00857">
    <property type="entry name" value="Resolvase"/>
    <property type="match status" value="1"/>
</dbReference>
<evidence type="ECO:0000313" key="2">
    <source>
        <dbReference type="EMBL" id="WGD39321.1"/>
    </source>
</evidence>
<dbReference type="PANTHER" id="PTHR36172">
    <property type="match status" value="1"/>
</dbReference>
<proteinExistence type="predicted"/>
<organism evidence="2 3">
    <name type="scientific">Streptomyces cathayae</name>
    <dbReference type="NCBI Taxonomy" id="3031124"/>
    <lineage>
        <taxon>Bacteria</taxon>
        <taxon>Bacillati</taxon>
        <taxon>Actinomycetota</taxon>
        <taxon>Actinomycetes</taxon>
        <taxon>Kitasatosporales</taxon>
        <taxon>Streptomycetaceae</taxon>
        <taxon>Streptomyces</taxon>
    </lineage>
</organism>
<keyword evidence="3" id="KW-1185">Reference proteome</keyword>
<dbReference type="Gene3D" id="1.10.287.2170">
    <property type="match status" value="1"/>
</dbReference>
<evidence type="ECO:0000259" key="1">
    <source>
        <dbReference type="PROSITE" id="PS51736"/>
    </source>
</evidence>
<name>A0ABY8JXC7_9ACTN</name>
<dbReference type="InterPro" id="IPR051491">
    <property type="entry name" value="Recombinase/Transposase-rel"/>
</dbReference>
<dbReference type="EMBL" id="CP121682">
    <property type="protein sequence ID" value="WGD39321.1"/>
    <property type="molecule type" value="Genomic_DNA"/>
</dbReference>
<dbReference type="PANTHER" id="PTHR36172:SF1">
    <property type="entry name" value="RESOLVASE-RELATED"/>
    <property type="match status" value="1"/>
</dbReference>
<dbReference type="InterPro" id="IPR006119">
    <property type="entry name" value="Resolv_N"/>
</dbReference>
<dbReference type="InterPro" id="IPR048046">
    <property type="entry name" value="Transpos_IS607"/>
</dbReference>
<accession>A0ABY8JXC7</accession>
<sequence>MNLTEWAKTQGVHPQTAYRWFREGTLPVPAQRVGPRTILVNIEAHTAWEAVGGLGLHARVSSRDQKADLERQVARLSAWAAKTGIKVVRVESEIASGMNGARSKARRMLADLAVTTMVVEHKDRLGRMNVELVEAALSASGRRLLVLDEGEVEDDLVRDMVEALTSFCARRYGRRSAANRARKALEAAEHG</sequence>
<gene>
    <name evidence="2" type="ORF">PYS65_03710</name>
</gene>
<reference evidence="2 3" key="1">
    <citation type="submission" date="2023-03" db="EMBL/GenBank/DDBJ databases">
        <authorList>
            <person name="Mo P."/>
        </authorList>
    </citation>
    <scope>NUCLEOTIDE SEQUENCE [LARGE SCALE GENOMIC DNA]</scope>
    <source>
        <strain evidence="2 3">HUAS 5</strain>
    </source>
</reference>
<dbReference type="Pfam" id="PF00239">
    <property type="entry name" value="Resolvase"/>
    <property type="match status" value="1"/>
</dbReference>
<evidence type="ECO:0000313" key="3">
    <source>
        <dbReference type="Proteomes" id="UP001216440"/>
    </source>
</evidence>
<dbReference type="InterPro" id="IPR036162">
    <property type="entry name" value="Resolvase-like_N_sf"/>
</dbReference>
<dbReference type="Gene3D" id="3.40.50.1390">
    <property type="entry name" value="Resolvase, N-terminal catalytic domain"/>
    <property type="match status" value="1"/>
</dbReference>
<dbReference type="SUPFAM" id="SSF53041">
    <property type="entry name" value="Resolvase-like"/>
    <property type="match status" value="1"/>
</dbReference>
<dbReference type="PROSITE" id="PS51736">
    <property type="entry name" value="RECOMBINASES_3"/>
    <property type="match status" value="1"/>
</dbReference>
<feature type="domain" description="Resolvase/invertase-type recombinase catalytic" evidence="1">
    <location>
        <begin position="53"/>
        <end position="191"/>
    </location>
</feature>
<protein>
    <submittedName>
        <fullName evidence="2">IS607 family transposase</fullName>
    </submittedName>
</protein>
<dbReference type="RefSeq" id="WP_279332320.1">
    <property type="nucleotide sequence ID" value="NZ_CP121682.1"/>
</dbReference>